<keyword evidence="1" id="KW-1133">Transmembrane helix</keyword>
<organism evidence="2">
    <name type="scientific">Populus davidiana</name>
    <dbReference type="NCBI Taxonomy" id="266767"/>
    <lineage>
        <taxon>Eukaryota</taxon>
        <taxon>Viridiplantae</taxon>
        <taxon>Streptophyta</taxon>
        <taxon>Embryophyta</taxon>
        <taxon>Tracheophyta</taxon>
        <taxon>Spermatophyta</taxon>
        <taxon>Magnoliopsida</taxon>
        <taxon>eudicotyledons</taxon>
        <taxon>Gunneridae</taxon>
        <taxon>Pentapetalae</taxon>
        <taxon>rosids</taxon>
        <taxon>fabids</taxon>
        <taxon>Malpighiales</taxon>
        <taxon>Salicaceae</taxon>
        <taxon>Saliceae</taxon>
        <taxon>Populus</taxon>
    </lineage>
</organism>
<reference evidence="2" key="1">
    <citation type="submission" date="2020-03" db="EMBL/GenBank/DDBJ databases">
        <authorList>
            <person name="Zhang R."/>
        </authorList>
    </citation>
    <scope>NUCLEOTIDE SEQUENCE</scope>
</reference>
<dbReference type="AlphaFoldDB" id="A0A6M2F183"/>
<evidence type="ECO:0000313" key="2">
    <source>
        <dbReference type="EMBL" id="NUU90671.1"/>
    </source>
</evidence>
<sequence>MEADIDKLQYEDVECCLYSLFETSIRIFMFRQCRFNICALLGCVCWNKLCLLLLLSLANIYSLGYMLAVSSLIWNHFCHTTITCIGETRN</sequence>
<accession>A0A6M2F183</accession>
<proteinExistence type="predicted"/>
<keyword evidence="1" id="KW-0812">Transmembrane</keyword>
<feature type="transmembrane region" description="Helical" evidence="1">
    <location>
        <begin position="35"/>
        <end position="61"/>
    </location>
</feature>
<evidence type="ECO:0000256" key="1">
    <source>
        <dbReference type="SAM" id="Phobius"/>
    </source>
</evidence>
<dbReference type="EMBL" id="GILB01010338">
    <property type="protein sequence ID" value="NUU90671.1"/>
    <property type="molecule type" value="Transcribed_RNA"/>
</dbReference>
<protein>
    <submittedName>
        <fullName evidence="2">Uncharacterized protein</fullName>
    </submittedName>
</protein>
<keyword evidence="1" id="KW-0472">Membrane</keyword>
<name>A0A6M2F183_9ROSI</name>